<comment type="caution">
    <text evidence="1">The sequence shown here is derived from an EMBL/GenBank/DDBJ whole genome shotgun (WGS) entry which is preliminary data.</text>
</comment>
<protein>
    <submittedName>
        <fullName evidence="1">Uncharacterized protein</fullName>
    </submittedName>
</protein>
<reference evidence="1 2" key="1">
    <citation type="submission" date="2018-05" db="EMBL/GenBank/DDBJ databases">
        <title>Genomic diversity of pathogens causing Blackleg of Potato in Pakistan.</title>
        <authorList>
            <person name="Sarfraz S."/>
            <person name="Riaz K."/>
            <person name="Oulghazi S."/>
            <person name="Cigna J."/>
            <person name="Sahi S.T."/>
            <person name="Khan S.H."/>
            <person name="Hameed A."/>
            <person name="Faure D."/>
        </authorList>
    </citation>
    <scope>NUCLEOTIDE SEQUENCE [LARGE SCALE GENOMIC DNA]</scope>
    <source>
        <strain evidence="1 2">SS70</strain>
    </source>
</reference>
<gene>
    <name evidence="1" type="ORF">DF213_15545</name>
</gene>
<organism evidence="1 2">
    <name type="scientific">Dickeya dianthicola</name>
    <dbReference type="NCBI Taxonomy" id="204039"/>
    <lineage>
        <taxon>Bacteria</taxon>
        <taxon>Pseudomonadati</taxon>
        <taxon>Pseudomonadota</taxon>
        <taxon>Gammaproteobacteria</taxon>
        <taxon>Enterobacterales</taxon>
        <taxon>Pectobacteriaceae</taxon>
        <taxon>Dickeya</taxon>
    </lineage>
</organism>
<dbReference type="Proteomes" id="UP000245055">
    <property type="component" value="Unassembled WGS sequence"/>
</dbReference>
<proteinExistence type="predicted"/>
<accession>A0AAX1C3N6</accession>
<sequence length="59" mass="7119">MERMLAEVDTDERNVIPFRKKNTLSAYRSQGRGDHLINRRKWRFFIYQYQEPGACLLVT</sequence>
<evidence type="ECO:0000313" key="2">
    <source>
        <dbReference type="Proteomes" id="UP000245055"/>
    </source>
</evidence>
<dbReference type="EMBL" id="QESZ01000022">
    <property type="protein sequence ID" value="PWD71389.1"/>
    <property type="molecule type" value="Genomic_DNA"/>
</dbReference>
<name>A0AAX1C3N6_9GAMM</name>
<dbReference type="AlphaFoldDB" id="A0AAX1C3N6"/>
<evidence type="ECO:0000313" key="1">
    <source>
        <dbReference type="EMBL" id="PWD71389.1"/>
    </source>
</evidence>